<feature type="domain" description="ACT" evidence="13">
    <location>
        <begin position="148"/>
        <end position="220"/>
    </location>
</feature>
<gene>
    <name evidence="14" type="primary">sdaAB</name>
    <name evidence="14" type="ORF">E5161_12510</name>
</gene>
<evidence type="ECO:0000256" key="7">
    <source>
        <dbReference type="ARBA" id="ARBA00023004"/>
    </source>
</evidence>
<evidence type="ECO:0000256" key="2">
    <source>
        <dbReference type="ARBA" id="ARBA00004742"/>
    </source>
</evidence>
<sequence>MRFKDVFSIIGPAMIGPSSSHTAGAVRIGRAARRLFGRQPAEAVVTLYGSFAETYAGHGTDRAIAGGLLDYDTDDVRLPNALEEAERQGLRISFRTGVGMGPHPNYARIELRDEHGTAEMSGASIGGGNIQVVSINGFDVGCSGMYPTLVVTAADRQGVLASLTRVVSDAGLNIGYMMVDRKARDGEAMTVIEVDARPPETLLQEVRRLPHVTELAVIDLTSGS</sequence>
<protein>
    <recommendedName>
        <fullName evidence="11">L-serine deaminase</fullName>
    </recommendedName>
</protein>
<dbReference type="CDD" id="cd04903">
    <property type="entry name" value="ACT_LSD"/>
    <property type="match status" value="1"/>
</dbReference>
<dbReference type="GO" id="GO:0046872">
    <property type="term" value="F:metal ion binding"/>
    <property type="evidence" value="ECO:0007669"/>
    <property type="project" value="UniProtKB-UniRule"/>
</dbReference>
<dbReference type="PROSITE" id="PS51671">
    <property type="entry name" value="ACT"/>
    <property type="match status" value="1"/>
</dbReference>
<accession>A0A4U0FBD2</accession>
<dbReference type="PIRSF" id="PIRSF036692">
    <property type="entry name" value="SDH_B"/>
    <property type="match status" value="1"/>
</dbReference>
<comment type="caution">
    <text evidence="14">The sequence shown here is derived from an EMBL/GenBank/DDBJ whole genome shotgun (WGS) entry which is preliminary data.</text>
</comment>
<keyword evidence="4 11" id="KW-0312">Gluconeogenesis</keyword>
<dbReference type="SUPFAM" id="SSF55021">
    <property type="entry name" value="ACT-like"/>
    <property type="match status" value="1"/>
</dbReference>
<dbReference type="EMBL" id="SUPK01000005">
    <property type="protein sequence ID" value="TJY42007.1"/>
    <property type="molecule type" value="Genomic_DNA"/>
</dbReference>
<evidence type="ECO:0000313" key="14">
    <source>
        <dbReference type="EMBL" id="TJY42007.1"/>
    </source>
</evidence>
<name>A0A4U0FBD2_9BACL</name>
<evidence type="ECO:0000313" key="15">
    <source>
        <dbReference type="Proteomes" id="UP000309673"/>
    </source>
</evidence>
<dbReference type="InterPro" id="IPR004643">
    <property type="entry name" value="Fe-S_L-Ser_bsu"/>
</dbReference>
<evidence type="ECO:0000256" key="11">
    <source>
        <dbReference type="PIRNR" id="PIRNR036692"/>
    </source>
</evidence>
<evidence type="ECO:0000256" key="5">
    <source>
        <dbReference type="ARBA" id="ARBA00022485"/>
    </source>
</evidence>
<evidence type="ECO:0000256" key="8">
    <source>
        <dbReference type="ARBA" id="ARBA00023014"/>
    </source>
</evidence>
<dbReference type="Gene3D" id="3.30.1330.90">
    <property type="entry name" value="D-3-phosphoglycerate dehydrogenase, domain 3"/>
    <property type="match status" value="1"/>
</dbReference>
<dbReference type="GO" id="GO:0003941">
    <property type="term" value="F:L-serine ammonia-lyase activity"/>
    <property type="evidence" value="ECO:0007669"/>
    <property type="project" value="UniProtKB-UniRule"/>
</dbReference>
<dbReference type="UniPathway" id="UPA00138"/>
<keyword evidence="6 11" id="KW-0479">Metal-binding</keyword>
<evidence type="ECO:0000256" key="6">
    <source>
        <dbReference type="ARBA" id="ARBA00022723"/>
    </source>
</evidence>
<dbReference type="NCBIfam" id="TIGR00719">
    <property type="entry name" value="sda_beta"/>
    <property type="match status" value="1"/>
</dbReference>
<dbReference type="AlphaFoldDB" id="A0A4U0FBD2"/>
<evidence type="ECO:0000256" key="3">
    <source>
        <dbReference type="ARBA" id="ARBA00008636"/>
    </source>
</evidence>
<organism evidence="14 15">
    <name type="scientific">Cohnella pontilimi</name>
    <dbReference type="NCBI Taxonomy" id="2564100"/>
    <lineage>
        <taxon>Bacteria</taxon>
        <taxon>Bacillati</taxon>
        <taxon>Bacillota</taxon>
        <taxon>Bacilli</taxon>
        <taxon>Bacillales</taxon>
        <taxon>Paenibacillaceae</taxon>
        <taxon>Cohnella</taxon>
    </lineage>
</organism>
<dbReference type="InterPro" id="IPR002912">
    <property type="entry name" value="ACT_dom"/>
</dbReference>
<dbReference type="Gene3D" id="3.30.70.260">
    <property type="match status" value="1"/>
</dbReference>
<dbReference type="GO" id="GO:0051539">
    <property type="term" value="F:4 iron, 4 sulfur cluster binding"/>
    <property type="evidence" value="ECO:0007669"/>
    <property type="project" value="UniProtKB-UniRule"/>
</dbReference>
<comment type="pathway">
    <text evidence="2 11">Carbohydrate biosynthesis; gluconeogenesis.</text>
</comment>
<keyword evidence="15" id="KW-1185">Reference proteome</keyword>
<dbReference type="OrthoDB" id="9813137at2"/>
<evidence type="ECO:0000256" key="4">
    <source>
        <dbReference type="ARBA" id="ARBA00022432"/>
    </source>
</evidence>
<keyword evidence="5 11" id="KW-0004">4Fe-4S</keyword>
<keyword evidence="9 11" id="KW-0456">Lyase</keyword>
<comment type="catalytic activity">
    <reaction evidence="10 11 12">
        <text>L-serine = pyruvate + NH4(+)</text>
        <dbReference type="Rhea" id="RHEA:19169"/>
        <dbReference type="ChEBI" id="CHEBI:15361"/>
        <dbReference type="ChEBI" id="CHEBI:28938"/>
        <dbReference type="ChEBI" id="CHEBI:33384"/>
        <dbReference type="EC" id="4.3.1.17"/>
    </reaction>
</comment>
<dbReference type="InterPro" id="IPR029009">
    <property type="entry name" value="ASB_dom_sf"/>
</dbReference>
<dbReference type="RefSeq" id="WP_136778141.1">
    <property type="nucleotide sequence ID" value="NZ_SUPK01000005.1"/>
</dbReference>
<comment type="similarity">
    <text evidence="3 11 12">Belongs to the iron-sulfur dependent L-serine dehydratase family.</text>
</comment>
<evidence type="ECO:0000259" key="13">
    <source>
        <dbReference type="PROSITE" id="PS51671"/>
    </source>
</evidence>
<dbReference type="PANTHER" id="PTHR30182:SF12">
    <property type="entry name" value="L-SERINE DEHYDRATASE, BETA CHAIN-RELATED"/>
    <property type="match status" value="1"/>
</dbReference>
<dbReference type="InterPro" id="IPR005131">
    <property type="entry name" value="Ser_deHydtase_bsu"/>
</dbReference>
<dbReference type="SUPFAM" id="SSF143548">
    <property type="entry name" value="Serine metabolism enzymes domain"/>
    <property type="match status" value="1"/>
</dbReference>
<dbReference type="InterPro" id="IPR045865">
    <property type="entry name" value="ACT-like_dom_sf"/>
</dbReference>
<keyword evidence="7 11" id="KW-0408">Iron</keyword>
<dbReference type="PANTHER" id="PTHR30182">
    <property type="entry name" value="L-SERINE DEHYDRATASE"/>
    <property type="match status" value="1"/>
</dbReference>
<dbReference type="InterPro" id="IPR051318">
    <property type="entry name" value="Fe-S_L-Ser"/>
</dbReference>
<reference evidence="14 15" key="1">
    <citation type="submission" date="2019-04" db="EMBL/GenBank/DDBJ databases">
        <title>Cohnella sp. nov., isolated from soil.</title>
        <authorList>
            <person name="Kim W."/>
        </authorList>
    </citation>
    <scope>NUCLEOTIDE SEQUENCE [LARGE SCALE GENOMIC DNA]</scope>
    <source>
        <strain evidence="14 15">CAU 1483</strain>
    </source>
</reference>
<evidence type="ECO:0000256" key="1">
    <source>
        <dbReference type="ARBA" id="ARBA00001966"/>
    </source>
</evidence>
<evidence type="ECO:0000256" key="12">
    <source>
        <dbReference type="RuleBase" id="RU366059"/>
    </source>
</evidence>
<proteinExistence type="inferred from homology"/>
<dbReference type="GO" id="GO:0006094">
    <property type="term" value="P:gluconeogenesis"/>
    <property type="evidence" value="ECO:0007669"/>
    <property type="project" value="UniProtKB-UniRule"/>
</dbReference>
<dbReference type="Pfam" id="PF03315">
    <property type="entry name" value="SDH_beta"/>
    <property type="match status" value="1"/>
</dbReference>
<evidence type="ECO:0000256" key="10">
    <source>
        <dbReference type="ARBA" id="ARBA00049406"/>
    </source>
</evidence>
<dbReference type="Pfam" id="PF01842">
    <property type="entry name" value="ACT"/>
    <property type="match status" value="1"/>
</dbReference>
<dbReference type="Proteomes" id="UP000309673">
    <property type="component" value="Unassembled WGS sequence"/>
</dbReference>
<keyword evidence="8 11" id="KW-0411">Iron-sulfur</keyword>
<comment type="cofactor">
    <cofactor evidence="1 12">
        <name>[4Fe-4S] cluster</name>
        <dbReference type="ChEBI" id="CHEBI:49883"/>
    </cofactor>
</comment>
<evidence type="ECO:0000256" key="9">
    <source>
        <dbReference type="ARBA" id="ARBA00023239"/>
    </source>
</evidence>